<accession>A0A5M3WA78</accession>
<dbReference type="Proteomes" id="UP000334990">
    <property type="component" value="Unassembled WGS sequence"/>
</dbReference>
<evidence type="ECO:0000313" key="1">
    <source>
        <dbReference type="EMBL" id="GES04093.1"/>
    </source>
</evidence>
<dbReference type="EMBL" id="BLAD01000077">
    <property type="protein sequence ID" value="GES04093.1"/>
    <property type="molecule type" value="Genomic_DNA"/>
</dbReference>
<dbReference type="OrthoDB" id="3536534at2"/>
<evidence type="ECO:0000313" key="2">
    <source>
        <dbReference type="Proteomes" id="UP000334990"/>
    </source>
</evidence>
<dbReference type="AlphaFoldDB" id="A0A5M3WA78"/>
<protein>
    <submittedName>
        <fullName evidence="1">Uncharacterized protein</fullName>
    </submittedName>
</protein>
<sequence length="180" mass="20175">MSQMEPAKPRVRRKRGLVLAAVLVLLAGVFVWNSSLVNARFQVVWLDGSQGWGSGDTKTFSIRFGVKNDGWTSTTIVGAGRSNSSIRLVQIEGVKLPITLEHGDTAQLEFVYEVTDCNSVLIEEWPIPVQVARPWGTETVYVVPPPQEPDSANPYYNDYDENTHWQWQVARSSYVCDFSP</sequence>
<organism evidence="1 2">
    <name type="scientific">Acrocarpospora corrugata</name>
    <dbReference type="NCBI Taxonomy" id="35763"/>
    <lineage>
        <taxon>Bacteria</taxon>
        <taxon>Bacillati</taxon>
        <taxon>Actinomycetota</taxon>
        <taxon>Actinomycetes</taxon>
        <taxon>Streptosporangiales</taxon>
        <taxon>Streptosporangiaceae</taxon>
        <taxon>Acrocarpospora</taxon>
    </lineage>
</organism>
<dbReference type="RefSeq" id="WP_155340217.1">
    <property type="nucleotide sequence ID" value="NZ_BAAABN010000041.1"/>
</dbReference>
<proteinExistence type="predicted"/>
<reference evidence="1 2" key="1">
    <citation type="submission" date="2019-10" db="EMBL/GenBank/DDBJ databases">
        <title>Whole genome shotgun sequence of Acrocarpospora corrugata NBRC 13972.</title>
        <authorList>
            <person name="Ichikawa N."/>
            <person name="Kimura A."/>
            <person name="Kitahashi Y."/>
            <person name="Komaki H."/>
            <person name="Oguchi A."/>
        </authorList>
    </citation>
    <scope>NUCLEOTIDE SEQUENCE [LARGE SCALE GENOMIC DNA]</scope>
    <source>
        <strain evidence="1 2">NBRC 13972</strain>
    </source>
</reference>
<name>A0A5M3WA78_9ACTN</name>
<comment type="caution">
    <text evidence="1">The sequence shown here is derived from an EMBL/GenBank/DDBJ whole genome shotgun (WGS) entry which is preliminary data.</text>
</comment>
<gene>
    <name evidence="1" type="ORF">Acor_61590</name>
</gene>
<keyword evidence="2" id="KW-1185">Reference proteome</keyword>